<feature type="region of interest" description="Disordered" evidence="2">
    <location>
        <begin position="276"/>
        <end position="306"/>
    </location>
</feature>
<dbReference type="SUPFAM" id="SSF55144">
    <property type="entry name" value="LigT-like"/>
    <property type="match status" value="1"/>
</dbReference>
<dbReference type="AlphaFoldDB" id="A0A9W8HR39"/>
<dbReference type="InterPro" id="IPR004087">
    <property type="entry name" value="KH_dom"/>
</dbReference>
<feature type="compositionally biased region" description="Low complexity" evidence="2">
    <location>
        <begin position="284"/>
        <end position="297"/>
    </location>
</feature>
<comment type="caution">
    <text evidence="4">The sequence shown here is derived from an EMBL/GenBank/DDBJ whole genome shotgun (WGS) entry which is preliminary data.</text>
</comment>
<dbReference type="InterPro" id="IPR009210">
    <property type="entry name" value="ASCC1"/>
</dbReference>
<dbReference type="EMBL" id="JANBUO010001278">
    <property type="protein sequence ID" value="KAJ2798965.1"/>
    <property type="molecule type" value="Genomic_DNA"/>
</dbReference>
<organism evidence="4 5">
    <name type="scientific">Coemansia guatemalensis</name>
    <dbReference type="NCBI Taxonomy" id="2761395"/>
    <lineage>
        <taxon>Eukaryota</taxon>
        <taxon>Fungi</taxon>
        <taxon>Fungi incertae sedis</taxon>
        <taxon>Zoopagomycota</taxon>
        <taxon>Kickxellomycotina</taxon>
        <taxon>Kickxellomycetes</taxon>
        <taxon>Kickxellales</taxon>
        <taxon>Kickxellaceae</taxon>
        <taxon>Coemansia</taxon>
    </lineage>
</organism>
<dbReference type="GO" id="GO:0006355">
    <property type="term" value="P:regulation of DNA-templated transcription"/>
    <property type="evidence" value="ECO:0007669"/>
    <property type="project" value="TreeGrafter"/>
</dbReference>
<dbReference type="InterPro" id="IPR019510">
    <property type="entry name" value="AKAP7-like_phosphoesterase"/>
</dbReference>
<dbReference type="InterPro" id="IPR009097">
    <property type="entry name" value="Cyclic_Pdiesterase"/>
</dbReference>
<gene>
    <name evidence="4" type="primary">ASCC1</name>
    <name evidence="4" type="ORF">H4R20_004624</name>
</gene>
<dbReference type="OrthoDB" id="277832at2759"/>
<dbReference type="GO" id="GO:0005634">
    <property type="term" value="C:nucleus"/>
    <property type="evidence" value="ECO:0007669"/>
    <property type="project" value="TreeGrafter"/>
</dbReference>
<dbReference type="Pfam" id="PF10469">
    <property type="entry name" value="AKAP7_NLS"/>
    <property type="match status" value="1"/>
</dbReference>
<keyword evidence="1" id="KW-0694">RNA-binding</keyword>
<feature type="domain" description="K Homology" evidence="3">
    <location>
        <begin position="47"/>
        <end position="115"/>
    </location>
</feature>
<accession>A0A9W8HR39</accession>
<reference evidence="4" key="1">
    <citation type="submission" date="2022-07" db="EMBL/GenBank/DDBJ databases">
        <title>Phylogenomic reconstructions and comparative analyses of Kickxellomycotina fungi.</title>
        <authorList>
            <person name="Reynolds N.K."/>
            <person name="Stajich J.E."/>
            <person name="Barry K."/>
            <person name="Grigoriev I.V."/>
            <person name="Crous P."/>
            <person name="Smith M.E."/>
        </authorList>
    </citation>
    <scope>NUCLEOTIDE SEQUENCE</scope>
    <source>
        <strain evidence="4">NRRL 1565</strain>
    </source>
</reference>
<dbReference type="PROSITE" id="PS50084">
    <property type="entry name" value="KH_TYPE_1"/>
    <property type="match status" value="1"/>
</dbReference>
<evidence type="ECO:0000256" key="1">
    <source>
        <dbReference type="PROSITE-ProRule" id="PRU00117"/>
    </source>
</evidence>
<dbReference type="GO" id="GO:0006307">
    <property type="term" value="P:DNA alkylation repair"/>
    <property type="evidence" value="ECO:0007669"/>
    <property type="project" value="InterPro"/>
</dbReference>
<dbReference type="GO" id="GO:0003723">
    <property type="term" value="F:RNA binding"/>
    <property type="evidence" value="ECO:0007669"/>
    <property type="project" value="UniProtKB-UniRule"/>
</dbReference>
<dbReference type="Proteomes" id="UP001140094">
    <property type="component" value="Unassembled WGS sequence"/>
</dbReference>
<dbReference type="Gene3D" id="3.30.1370.10">
    <property type="entry name" value="K Homology domain, type 1"/>
    <property type="match status" value="1"/>
</dbReference>
<dbReference type="Pfam" id="PF00013">
    <property type="entry name" value="KH_1"/>
    <property type="match status" value="1"/>
</dbReference>
<evidence type="ECO:0000313" key="4">
    <source>
        <dbReference type="EMBL" id="KAJ2798965.1"/>
    </source>
</evidence>
<dbReference type="InterPro" id="IPR036612">
    <property type="entry name" value="KH_dom_type_1_sf"/>
</dbReference>
<evidence type="ECO:0000313" key="5">
    <source>
        <dbReference type="Proteomes" id="UP001140094"/>
    </source>
</evidence>
<evidence type="ECO:0000256" key="2">
    <source>
        <dbReference type="SAM" id="MobiDB-lite"/>
    </source>
</evidence>
<dbReference type="Gene3D" id="3.90.1140.10">
    <property type="entry name" value="Cyclic phosphodiesterase"/>
    <property type="match status" value="1"/>
</dbReference>
<proteinExistence type="predicted"/>
<evidence type="ECO:0000259" key="3">
    <source>
        <dbReference type="SMART" id="SM00322"/>
    </source>
</evidence>
<dbReference type="SMART" id="SM00322">
    <property type="entry name" value="KH"/>
    <property type="match status" value="1"/>
</dbReference>
<dbReference type="PANTHER" id="PTHR13360:SF1">
    <property type="entry name" value="ACTIVATING SIGNAL COINTEGRATOR 1 COMPLEX SUBUNIT 1"/>
    <property type="match status" value="1"/>
</dbReference>
<dbReference type="InterPro" id="IPR004088">
    <property type="entry name" value="KH_dom_type_1"/>
</dbReference>
<protein>
    <submittedName>
        <fullName evidence="4">Activating signal cointegrator 1 complex subunit</fullName>
    </submittedName>
</protein>
<dbReference type="SUPFAM" id="SSF54791">
    <property type="entry name" value="Eukaryotic type KH-domain (KH-domain type I)"/>
    <property type="match status" value="1"/>
</dbReference>
<name>A0A9W8HR39_9FUNG</name>
<keyword evidence="5" id="KW-1185">Reference proteome</keyword>
<sequence length="356" mass="39050">MATSAFSIIEVGSRRYRVRTELSEGVNTCIGTNSKRTVDKTGDRNEKLSRQSVRIPRQLHKYIVGTRGSTLERLRSQSHAKITVPAERSKSDLIEIEGSVDEKAKAEELIAQVVEKNLRNVPYTHFISLPLTDLDIQRKIEEFQNDAKQRFLRVVDSAGFVQPGSLHITLGMLRLLTPDKVTEAVELLRSLSSEIHELLGSRPLVVKVGQLAAMEPDVTRARIIYANVEEFAGPDGDRLQKLCAFVRDAFDSKGFIDEDRPLKIHVTVIRARAAQSGDPDDVNGAAASAATAEQTEGADQKKGKARGGFSVNAGPLLRELGGLSFGVCRIGQIQIARRFRHAANGAYENDGSVALP</sequence>
<dbReference type="PANTHER" id="PTHR13360">
    <property type="entry name" value="ACTIVATING SIGNAL COINTEGRATOR 1 COMPLEX SUBUNIT 1"/>
    <property type="match status" value="1"/>
</dbReference>